<gene>
    <name evidence="1" type="ORF">OZZ17_01865</name>
</gene>
<name>A0A9Q4HTJ8_MEDGN</name>
<protein>
    <submittedName>
        <fullName evidence="1">Transcriptional regulator</fullName>
    </submittedName>
</protein>
<accession>A0A9Q4HTJ8</accession>
<evidence type="ECO:0000313" key="1">
    <source>
        <dbReference type="EMBL" id="MCZ0666289.1"/>
    </source>
</evidence>
<evidence type="ECO:0000313" key="2">
    <source>
        <dbReference type="Proteomes" id="UP001079535"/>
    </source>
</evidence>
<comment type="caution">
    <text evidence="1">The sequence shown here is derived from an EMBL/GenBank/DDBJ whole genome shotgun (WGS) entry which is preliminary data.</text>
</comment>
<dbReference type="Proteomes" id="UP001079535">
    <property type="component" value="Unassembled WGS sequence"/>
</dbReference>
<dbReference type="EMBL" id="JAPRAY010000002">
    <property type="protein sequence ID" value="MCZ0666289.1"/>
    <property type="molecule type" value="Genomic_DNA"/>
</dbReference>
<organism evidence="1 2">
    <name type="scientific">Mediterraneibacter gnavus</name>
    <name type="common">Ruminococcus gnavus</name>
    <dbReference type="NCBI Taxonomy" id="33038"/>
    <lineage>
        <taxon>Bacteria</taxon>
        <taxon>Bacillati</taxon>
        <taxon>Bacillota</taxon>
        <taxon>Clostridia</taxon>
        <taxon>Lachnospirales</taxon>
        <taxon>Lachnospiraceae</taxon>
        <taxon>Mediterraneibacter</taxon>
    </lineage>
</organism>
<proteinExistence type="predicted"/>
<reference evidence="1" key="1">
    <citation type="submission" date="2022-11" db="EMBL/GenBank/DDBJ databases">
        <title>Temperate bacteriophages infecting mucin-degrading bacterium Ruminococcus gnavus from the human gut.</title>
        <authorList>
            <person name="Buttimer C."/>
        </authorList>
    </citation>
    <scope>NUCLEOTIDE SEQUENCE</scope>
    <source>
        <strain evidence="1">CCUG 49994</strain>
    </source>
</reference>
<dbReference type="RefSeq" id="WP_268803305.1">
    <property type="nucleotide sequence ID" value="NZ_JAPRAY010000002.1"/>
</dbReference>
<sequence>MAAGIVKELDSSNRSYYKADDIVKLLDVSQSKAYNMIREMRQECIDNGKLTKAYPNGRIPKKYFDEICMIE</sequence>
<dbReference type="AlphaFoldDB" id="A0A9Q4HTJ8"/>